<dbReference type="AlphaFoldDB" id="A0A2G4T6T1"/>
<accession>A0A2G4T6T1</accession>
<feature type="coiled-coil region" evidence="1">
    <location>
        <begin position="2"/>
        <end position="36"/>
    </location>
</feature>
<proteinExistence type="predicted"/>
<evidence type="ECO:0000256" key="1">
    <source>
        <dbReference type="SAM" id="Coils"/>
    </source>
</evidence>
<evidence type="ECO:0000313" key="4">
    <source>
        <dbReference type="Proteomes" id="UP000242254"/>
    </source>
</evidence>
<dbReference type="RefSeq" id="XP_023470431.1">
    <property type="nucleotide sequence ID" value="XM_023613648.1"/>
</dbReference>
<keyword evidence="4" id="KW-1185">Reference proteome</keyword>
<name>A0A2G4T6T1_RHIZD</name>
<gene>
    <name evidence="3" type="ORF">RHIMIDRAFT_289466</name>
</gene>
<evidence type="ECO:0000313" key="3">
    <source>
        <dbReference type="EMBL" id="PHZ16723.1"/>
    </source>
</evidence>
<feature type="region of interest" description="Disordered" evidence="2">
    <location>
        <begin position="76"/>
        <end position="97"/>
    </location>
</feature>
<keyword evidence="1" id="KW-0175">Coiled coil</keyword>
<reference evidence="3 4" key="1">
    <citation type="journal article" date="2016" name="Proc. Natl. Acad. Sci. U.S.A.">
        <title>Lipid metabolic changes in an early divergent fungus govern the establishment of a mutualistic symbiosis with endobacteria.</title>
        <authorList>
            <person name="Lastovetsky O.A."/>
            <person name="Gaspar M.L."/>
            <person name="Mondo S.J."/>
            <person name="LaButti K.M."/>
            <person name="Sandor L."/>
            <person name="Grigoriev I.V."/>
            <person name="Henry S.A."/>
            <person name="Pawlowska T.E."/>
        </authorList>
    </citation>
    <scope>NUCLEOTIDE SEQUENCE [LARGE SCALE GENOMIC DNA]</scope>
    <source>
        <strain evidence="3 4">ATCC 52813</strain>
    </source>
</reference>
<organism evidence="3 4">
    <name type="scientific">Rhizopus microsporus ATCC 52813</name>
    <dbReference type="NCBI Taxonomy" id="1340429"/>
    <lineage>
        <taxon>Eukaryota</taxon>
        <taxon>Fungi</taxon>
        <taxon>Fungi incertae sedis</taxon>
        <taxon>Mucoromycota</taxon>
        <taxon>Mucoromycotina</taxon>
        <taxon>Mucoromycetes</taxon>
        <taxon>Mucorales</taxon>
        <taxon>Mucorineae</taxon>
        <taxon>Rhizopodaceae</taxon>
        <taxon>Rhizopus</taxon>
    </lineage>
</organism>
<dbReference type="EMBL" id="KZ303843">
    <property type="protein sequence ID" value="PHZ16723.1"/>
    <property type="molecule type" value="Genomic_DNA"/>
</dbReference>
<sequence length="97" mass="11225">MKKMENKNELEYQEKLNVLERQRESLELMMQKMDEEWEESGTGIGWISSDIVQQQQQYLHSLLNANDQTVAKASLVSPLAHSTELPTSQSDKDKKKT</sequence>
<protein>
    <submittedName>
        <fullName evidence="3">Uncharacterized protein</fullName>
    </submittedName>
</protein>
<evidence type="ECO:0000256" key="2">
    <source>
        <dbReference type="SAM" id="MobiDB-lite"/>
    </source>
</evidence>
<dbReference type="GeneID" id="35444637"/>
<dbReference type="Proteomes" id="UP000242254">
    <property type="component" value="Unassembled WGS sequence"/>
</dbReference>